<keyword evidence="7" id="KW-1185">Reference proteome</keyword>
<keyword evidence="2 4" id="KW-0413">Isomerase</keyword>
<dbReference type="Gene3D" id="3.10.290.10">
    <property type="entry name" value="RNA-binding S4 domain"/>
    <property type="match status" value="1"/>
</dbReference>
<dbReference type="EC" id="5.4.99.-" evidence="4"/>
<evidence type="ECO:0000256" key="4">
    <source>
        <dbReference type="RuleBase" id="RU003887"/>
    </source>
</evidence>
<dbReference type="Gene3D" id="3.30.70.580">
    <property type="entry name" value="Pseudouridine synthase I, catalytic domain, N-terminal subdomain"/>
    <property type="match status" value="1"/>
</dbReference>
<dbReference type="InterPro" id="IPR020094">
    <property type="entry name" value="TruA/RsuA/RluB/E/F_N"/>
</dbReference>
<evidence type="ECO:0000259" key="5">
    <source>
        <dbReference type="SMART" id="SM00363"/>
    </source>
</evidence>
<comment type="similarity">
    <text evidence="1 4">Belongs to the pseudouridine synthase RsuA family.</text>
</comment>
<dbReference type="Proteomes" id="UP000515960">
    <property type="component" value="Chromosome"/>
</dbReference>
<dbReference type="GO" id="GO:0003723">
    <property type="term" value="F:RNA binding"/>
    <property type="evidence" value="ECO:0007669"/>
    <property type="project" value="UniProtKB-KW"/>
</dbReference>
<evidence type="ECO:0000256" key="1">
    <source>
        <dbReference type="ARBA" id="ARBA00008348"/>
    </source>
</evidence>
<dbReference type="InterPro" id="IPR002942">
    <property type="entry name" value="S4_RNA-bd"/>
</dbReference>
<dbReference type="GO" id="GO:0000455">
    <property type="term" value="P:enzyme-directed rRNA pseudouridine synthesis"/>
    <property type="evidence" value="ECO:0007669"/>
    <property type="project" value="UniProtKB-ARBA"/>
</dbReference>
<dbReference type="GO" id="GO:0120159">
    <property type="term" value="F:rRNA pseudouridine synthase activity"/>
    <property type="evidence" value="ECO:0007669"/>
    <property type="project" value="UniProtKB-ARBA"/>
</dbReference>
<dbReference type="SMART" id="SM00363">
    <property type="entry name" value="S4"/>
    <property type="match status" value="1"/>
</dbReference>
<dbReference type="InterPro" id="IPR020103">
    <property type="entry name" value="PsdUridine_synth_cat_dom_sf"/>
</dbReference>
<dbReference type="FunFam" id="3.10.290.10:FF:000003">
    <property type="entry name" value="Pseudouridine synthase"/>
    <property type="match status" value="1"/>
</dbReference>
<dbReference type="Pfam" id="PF00849">
    <property type="entry name" value="PseudoU_synth_2"/>
    <property type="match status" value="1"/>
</dbReference>
<dbReference type="PROSITE" id="PS01149">
    <property type="entry name" value="PSI_RSU"/>
    <property type="match status" value="1"/>
</dbReference>
<dbReference type="CDD" id="cd00165">
    <property type="entry name" value="S4"/>
    <property type="match status" value="1"/>
</dbReference>
<evidence type="ECO:0000313" key="7">
    <source>
        <dbReference type="Proteomes" id="UP000515960"/>
    </source>
</evidence>
<dbReference type="CDD" id="cd02870">
    <property type="entry name" value="PseudoU_synth_RsuA_like"/>
    <property type="match status" value="1"/>
</dbReference>
<dbReference type="NCBIfam" id="TIGR00093">
    <property type="entry name" value="pseudouridine synthase"/>
    <property type="match status" value="1"/>
</dbReference>
<dbReference type="InterPro" id="IPR018496">
    <property type="entry name" value="PsdUridine_synth_RsuA/RluB_CS"/>
</dbReference>
<reference evidence="6 7" key="1">
    <citation type="submission" date="2020-08" db="EMBL/GenBank/DDBJ databases">
        <authorList>
            <person name="Liu C."/>
            <person name="Sun Q."/>
        </authorList>
    </citation>
    <scope>NUCLEOTIDE SEQUENCE [LARGE SCALE GENOMIC DNA]</scope>
    <source>
        <strain evidence="6 7">NSJ-62</strain>
    </source>
</reference>
<dbReference type="AlphaFoldDB" id="A0A7G9B7T9"/>
<accession>A0A7G9B7T9</accession>
<protein>
    <recommendedName>
        <fullName evidence="4">Pseudouridine synthase</fullName>
        <ecNumber evidence="4">5.4.99.-</ecNumber>
    </recommendedName>
</protein>
<keyword evidence="3" id="KW-0694">RNA-binding</keyword>
<dbReference type="PANTHER" id="PTHR47683">
    <property type="entry name" value="PSEUDOURIDINE SYNTHASE FAMILY PROTEIN-RELATED"/>
    <property type="match status" value="1"/>
</dbReference>
<feature type="domain" description="RNA-binding S4" evidence="5">
    <location>
        <begin position="3"/>
        <end position="61"/>
    </location>
</feature>
<dbReference type="InterPro" id="IPR000748">
    <property type="entry name" value="PsdUridine_synth_RsuA/RluB/E/F"/>
</dbReference>
<dbReference type="InterPro" id="IPR036986">
    <property type="entry name" value="S4_RNA-bd_sf"/>
</dbReference>
<dbReference type="PANTHER" id="PTHR47683:SF2">
    <property type="entry name" value="RNA-BINDING S4 DOMAIN-CONTAINING PROTEIN"/>
    <property type="match status" value="1"/>
</dbReference>
<dbReference type="SUPFAM" id="SSF55174">
    <property type="entry name" value="Alpha-L RNA-binding motif"/>
    <property type="match status" value="1"/>
</dbReference>
<dbReference type="InterPro" id="IPR042092">
    <property type="entry name" value="PsdUridine_s_RsuA/RluB/E/F_cat"/>
</dbReference>
<sequence length="237" mass="26465">MEERVQKIIAASGLCSRRAAEQLLESGRVFVDGHVAHLGEKADPDRAEITVDGRPISKNVPAVYIMLNKPRGYVTTLSDEKGRPVVTDLLKGLGGVRVFPVGRLDMDSEGLLLLTNDGELMQKLLHPSHEIEKTYFVSVYGEPSGADRRLSALREVEGEAIRPAQVEILRRSGRTADLLITIHEGKNRQIRKMCGSCGLMVKRLRRIREHTLELGELPVGHWRYLTESELAKLLDRA</sequence>
<name>A0A7G9B7T9_9FIRM</name>
<dbReference type="InterPro" id="IPR006145">
    <property type="entry name" value="PsdUridine_synth_RsuA/RluA"/>
</dbReference>
<dbReference type="KEGG" id="ohi:H8790_06365"/>
<proteinExistence type="inferred from homology"/>
<evidence type="ECO:0000256" key="2">
    <source>
        <dbReference type="ARBA" id="ARBA00023235"/>
    </source>
</evidence>
<dbReference type="EMBL" id="CP060490">
    <property type="protein sequence ID" value="QNL45620.1"/>
    <property type="molecule type" value="Genomic_DNA"/>
</dbReference>
<evidence type="ECO:0000256" key="3">
    <source>
        <dbReference type="PROSITE-ProRule" id="PRU00182"/>
    </source>
</evidence>
<dbReference type="InterPro" id="IPR050343">
    <property type="entry name" value="RsuA_PseudoU_synthase"/>
</dbReference>
<dbReference type="SUPFAM" id="SSF55120">
    <property type="entry name" value="Pseudouridine synthase"/>
    <property type="match status" value="1"/>
</dbReference>
<dbReference type="Pfam" id="PF01479">
    <property type="entry name" value="S4"/>
    <property type="match status" value="1"/>
</dbReference>
<dbReference type="Gene3D" id="3.30.70.1560">
    <property type="entry name" value="Alpha-L RNA-binding motif"/>
    <property type="match status" value="1"/>
</dbReference>
<dbReference type="RefSeq" id="WP_187334048.1">
    <property type="nucleotide sequence ID" value="NZ_CP060490.1"/>
</dbReference>
<organism evidence="6 7">
    <name type="scientific">Oscillibacter hominis</name>
    <dbReference type="NCBI Taxonomy" id="2763056"/>
    <lineage>
        <taxon>Bacteria</taxon>
        <taxon>Bacillati</taxon>
        <taxon>Bacillota</taxon>
        <taxon>Clostridia</taxon>
        <taxon>Eubacteriales</taxon>
        <taxon>Oscillospiraceae</taxon>
        <taxon>Oscillibacter</taxon>
    </lineage>
</organism>
<dbReference type="PROSITE" id="PS50889">
    <property type="entry name" value="S4"/>
    <property type="match status" value="1"/>
</dbReference>
<gene>
    <name evidence="6" type="ORF">H8790_06365</name>
</gene>
<evidence type="ECO:0000313" key="6">
    <source>
        <dbReference type="EMBL" id="QNL45620.1"/>
    </source>
</evidence>